<evidence type="ECO:0000256" key="5">
    <source>
        <dbReference type="SAM" id="MobiDB-lite"/>
    </source>
</evidence>
<keyword evidence="3" id="KW-0328">Glycosyltransferase</keyword>
<dbReference type="PANTHER" id="PTHR43179">
    <property type="entry name" value="RHAMNOSYLTRANSFERASE WBBL"/>
    <property type="match status" value="1"/>
</dbReference>
<dbReference type="PANTHER" id="PTHR43179:SF12">
    <property type="entry name" value="GALACTOFURANOSYLTRANSFERASE GLFT2"/>
    <property type="match status" value="1"/>
</dbReference>
<dbReference type="InterPro" id="IPR029044">
    <property type="entry name" value="Nucleotide-diphossugar_trans"/>
</dbReference>
<proteinExistence type="inferred from homology"/>
<evidence type="ECO:0000313" key="7">
    <source>
        <dbReference type="EMBL" id="GGQ28037.1"/>
    </source>
</evidence>
<keyword evidence="8" id="KW-1185">Reference proteome</keyword>
<dbReference type="GO" id="GO:0016740">
    <property type="term" value="F:transferase activity"/>
    <property type="evidence" value="ECO:0007669"/>
    <property type="project" value="UniProtKB-KW"/>
</dbReference>
<dbReference type="EMBL" id="BMQJ01000024">
    <property type="protein sequence ID" value="GGQ28037.1"/>
    <property type="molecule type" value="Genomic_DNA"/>
</dbReference>
<dbReference type="Pfam" id="PF00535">
    <property type="entry name" value="Glycos_transf_2"/>
    <property type="match status" value="1"/>
</dbReference>
<sequence>MITVVVPTVGRPSLAATLAALDPGPDVIVVDDRPEHVPDPRTDLADAVMCELPGLAEARSPGRDGEAGQPIRVVRSGGRGRAAARNAGWRAADTPWVVFLDDDVIPAPGWVRALRADLADLPADVAGSRGRAEAPSDAGPEAGRPGGVRRDTIGRPAGGGRDAGRAVAGWTTADMAYRREVLERTGGFDERFSGAFRQDADLALRVTAAGHRLVRGERVARHPSRHGGPWADVRSQRGNADDALMRRLHGPAWRTAVGGGPGGLRRHALTTGLGALGLLAGGLAGGVAARGGPRAAGALRGAAALAGAGWLALTAESAWAHIAPGPRTRQDIRQTLLTSMLIPPAACAHRLLGEWRARR</sequence>
<dbReference type="InterPro" id="IPR001173">
    <property type="entry name" value="Glyco_trans_2-like"/>
</dbReference>
<dbReference type="Proteomes" id="UP000611554">
    <property type="component" value="Unassembled WGS sequence"/>
</dbReference>
<name>A0ABQ2REK6_9ACTN</name>
<dbReference type="SUPFAM" id="SSF53448">
    <property type="entry name" value="Nucleotide-diphospho-sugar transferases"/>
    <property type="match status" value="1"/>
</dbReference>
<evidence type="ECO:0000256" key="1">
    <source>
        <dbReference type="ARBA" id="ARBA00004776"/>
    </source>
</evidence>
<comment type="pathway">
    <text evidence="1">Cell wall biogenesis; cell wall polysaccharide biosynthesis.</text>
</comment>
<comment type="caution">
    <text evidence="7">The sequence shown here is derived from an EMBL/GenBank/DDBJ whole genome shotgun (WGS) entry which is preliminary data.</text>
</comment>
<gene>
    <name evidence="7" type="ORF">GCM10010140_67820</name>
</gene>
<evidence type="ECO:0000256" key="2">
    <source>
        <dbReference type="ARBA" id="ARBA00006739"/>
    </source>
</evidence>
<dbReference type="RefSeq" id="WP_189250505.1">
    <property type="nucleotide sequence ID" value="NZ_BMQJ01000024.1"/>
</dbReference>
<evidence type="ECO:0000256" key="4">
    <source>
        <dbReference type="ARBA" id="ARBA00022679"/>
    </source>
</evidence>
<feature type="region of interest" description="Disordered" evidence="5">
    <location>
        <begin position="126"/>
        <end position="166"/>
    </location>
</feature>
<protein>
    <submittedName>
        <fullName evidence="7">Transferase</fullName>
    </submittedName>
</protein>
<evidence type="ECO:0000313" key="8">
    <source>
        <dbReference type="Proteomes" id="UP000611554"/>
    </source>
</evidence>
<organism evidence="7 8">
    <name type="scientific">Streptosporangium pseudovulgare</name>
    <dbReference type="NCBI Taxonomy" id="35765"/>
    <lineage>
        <taxon>Bacteria</taxon>
        <taxon>Bacillati</taxon>
        <taxon>Actinomycetota</taxon>
        <taxon>Actinomycetes</taxon>
        <taxon>Streptosporangiales</taxon>
        <taxon>Streptosporangiaceae</taxon>
        <taxon>Streptosporangium</taxon>
    </lineage>
</organism>
<evidence type="ECO:0000259" key="6">
    <source>
        <dbReference type="Pfam" id="PF00535"/>
    </source>
</evidence>
<reference evidence="8" key="1">
    <citation type="journal article" date="2019" name="Int. J. Syst. Evol. Microbiol.">
        <title>The Global Catalogue of Microorganisms (GCM) 10K type strain sequencing project: providing services to taxonomists for standard genome sequencing and annotation.</title>
        <authorList>
            <consortium name="The Broad Institute Genomics Platform"/>
            <consortium name="The Broad Institute Genome Sequencing Center for Infectious Disease"/>
            <person name="Wu L."/>
            <person name="Ma J."/>
        </authorList>
    </citation>
    <scope>NUCLEOTIDE SEQUENCE [LARGE SCALE GENOMIC DNA]</scope>
    <source>
        <strain evidence="8">JCM 3115</strain>
    </source>
</reference>
<dbReference type="Gene3D" id="3.90.550.10">
    <property type="entry name" value="Spore Coat Polysaccharide Biosynthesis Protein SpsA, Chain A"/>
    <property type="match status" value="1"/>
</dbReference>
<feature type="domain" description="Glycosyltransferase 2-like" evidence="6">
    <location>
        <begin position="25"/>
        <end position="142"/>
    </location>
</feature>
<evidence type="ECO:0000256" key="3">
    <source>
        <dbReference type="ARBA" id="ARBA00022676"/>
    </source>
</evidence>
<comment type="similarity">
    <text evidence="2">Belongs to the glycosyltransferase 2 family.</text>
</comment>
<keyword evidence="4 7" id="KW-0808">Transferase</keyword>
<accession>A0ABQ2REK6</accession>